<feature type="transmembrane region" description="Helical" evidence="6">
    <location>
        <begin position="222"/>
        <end position="246"/>
    </location>
</feature>
<dbReference type="Proteomes" id="UP000184387">
    <property type="component" value="Unassembled WGS sequence"/>
</dbReference>
<dbReference type="AlphaFoldDB" id="A0A1M6LSN4"/>
<dbReference type="EMBL" id="FQZF01000019">
    <property type="protein sequence ID" value="SHJ74224.1"/>
    <property type="molecule type" value="Genomic_DNA"/>
</dbReference>
<organism evidence="7 8">
    <name type="scientific">Muricoccus roseus</name>
    <dbReference type="NCBI Taxonomy" id="198092"/>
    <lineage>
        <taxon>Bacteria</taxon>
        <taxon>Pseudomonadati</taxon>
        <taxon>Pseudomonadota</taxon>
        <taxon>Alphaproteobacteria</taxon>
        <taxon>Acetobacterales</taxon>
        <taxon>Roseomonadaceae</taxon>
        <taxon>Muricoccus</taxon>
    </lineage>
</organism>
<feature type="transmembrane region" description="Helical" evidence="6">
    <location>
        <begin position="297"/>
        <end position="315"/>
    </location>
</feature>
<feature type="transmembrane region" description="Helical" evidence="6">
    <location>
        <begin position="45"/>
        <end position="64"/>
    </location>
</feature>
<evidence type="ECO:0000256" key="1">
    <source>
        <dbReference type="ARBA" id="ARBA00004651"/>
    </source>
</evidence>
<proteinExistence type="predicted"/>
<dbReference type="Pfam" id="PF02653">
    <property type="entry name" value="BPD_transp_2"/>
    <property type="match status" value="1"/>
</dbReference>
<dbReference type="RefSeq" id="WP_086062255.1">
    <property type="nucleotide sequence ID" value="NZ_FQZF01000019.1"/>
</dbReference>
<keyword evidence="3 6" id="KW-0812">Transmembrane</keyword>
<evidence type="ECO:0000256" key="5">
    <source>
        <dbReference type="ARBA" id="ARBA00023136"/>
    </source>
</evidence>
<dbReference type="STRING" id="198092.SAMN02745194_03254"/>
<keyword evidence="4 6" id="KW-1133">Transmembrane helix</keyword>
<name>A0A1M6LSN4_9PROT</name>
<accession>A0A1M6LSN4</accession>
<keyword evidence="8" id="KW-1185">Reference proteome</keyword>
<evidence type="ECO:0000256" key="6">
    <source>
        <dbReference type="SAM" id="Phobius"/>
    </source>
</evidence>
<dbReference type="PANTHER" id="PTHR30482:SF20">
    <property type="entry name" value="HIGH-AFFINITY BRANCHED-CHAIN AMINO ACID TRANSPORT SYSTEM PERMEASE PROTEIN LIVM"/>
    <property type="match status" value="1"/>
</dbReference>
<evidence type="ECO:0000313" key="8">
    <source>
        <dbReference type="Proteomes" id="UP000184387"/>
    </source>
</evidence>
<evidence type="ECO:0000313" key="7">
    <source>
        <dbReference type="EMBL" id="SHJ74224.1"/>
    </source>
</evidence>
<feature type="transmembrane region" description="Helical" evidence="6">
    <location>
        <begin position="258"/>
        <end position="285"/>
    </location>
</feature>
<evidence type="ECO:0000256" key="2">
    <source>
        <dbReference type="ARBA" id="ARBA00022475"/>
    </source>
</evidence>
<comment type="subcellular location">
    <subcellularLocation>
        <location evidence="1">Cell membrane</location>
        <topology evidence="1">Multi-pass membrane protein</topology>
    </subcellularLocation>
</comment>
<dbReference type="InterPro" id="IPR001851">
    <property type="entry name" value="ABC_transp_permease"/>
</dbReference>
<feature type="transmembrane region" description="Helical" evidence="6">
    <location>
        <begin position="95"/>
        <end position="118"/>
    </location>
</feature>
<dbReference type="CDD" id="cd06581">
    <property type="entry name" value="TM_PBP1_LivM_like"/>
    <property type="match status" value="1"/>
</dbReference>
<dbReference type="OrthoDB" id="9804361at2"/>
<feature type="transmembrane region" description="Helical" evidence="6">
    <location>
        <begin position="125"/>
        <end position="143"/>
    </location>
</feature>
<keyword evidence="5 6" id="KW-0472">Membrane</keyword>
<keyword evidence="2" id="KW-1003">Cell membrane</keyword>
<dbReference type="PANTHER" id="PTHR30482">
    <property type="entry name" value="HIGH-AFFINITY BRANCHED-CHAIN AMINO ACID TRANSPORT SYSTEM PERMEASE"/>
    <property type="match status" value="1"/>
</dbReference>
<dbReference type="GO" id="GO:0015658">
    <property type="term" value="F:branched-chain amino acid transmembrane transporter activity"/>
    <property type="evidence" value="ECO:0007669"/>
    <property type="project" value="InterPro"/>
</dbReference>
<feature type="transmembrane region" description="Helical" evidence="6">
    <location>
        <begin position="173"/>
        <end position="191"/>
    </location>
</feature>
<dbReference type="GO" id="GO:0005886">
    <property type="term" value="C:plasma membrane"/>
    <property type="evidence" value="ECO:0007669"/>
    <property type="project" value="UniProtKB-SubCell"/>
</dbReference>
<protein>
    <submittedName>
        <fullName evidence="7">Branched-chain amino acid transport system permease protein</fullName>
    </submittedName>
</protein>
<reference evidence="7 8" key="1">
    <citation type="submission" date="2016-11" db="EMBL/GenBank/DDBJ databases">
        <authorList>
            <person name="Jaros S."/>
            <person name="Januszkiewicz K."/>
            <person name="Wedrychowicz H."/>
        </authorList>
    </citation>
    <scope>NUCLEOTIDE SEQUENCE [LARGE SCALE GENOMIC DNA]</scope>
    <source>
        <strain evidence="7 8">DSM 14916</strain>
    </source>
</reference>
<evidence type="ECO:0000256" key="3">
    <source>
        <dbReference type="ARBA" id="ARBA00022692"/>
    </source>
</evidence>
<sequence length="328" mass="34327">MPPQQAVAALPARASSNLRLGLLVPAVAAVVALALLPVFTSGYVVYVANVLLVYVVLSLGLNLVIGEAGQFSLSHAAFYGIGIYAAALGNKLLGLPLVGCLLLAGVVAALLGGVIGTIALRMRDIYLALTTFAFGEAMQWLFLNWEPVTGGPNGLRIPPSSLFGVEILNDKQAYPVVLGVALLMLGATVVISRSRLGRAFRAVRESDVAAMAMGIPVRRVKIMAFLLSAFYAGVAGGLFATFSTYIHPESLGFQTTMTVLTMVVVGGLGSTGGALLGAVVFGLISELLRQAPAVQEMTYGLILILFMMFVPRGLAPAVSRWVRGRGHV</sequence>
<feature type="transmembrane region" description="Helical" evidence="6">
    <location>
        <begin position="20"/>
        <end position="39"/>
    </location>
</feature>
<dbReference type="InterPro" id="IPR043428">
    <property type="entry name" value="LivM-like"/>
</dbReference>
<evidence type="ECO:0000256" key="4">
    <source>
        <dbReference type="ARBA" id="ARBA00022989"/>
    </source>
</evidence>
<feature type="transmembrane region" description="Helical" evidence="6">
    <location>
        <begin position="71"/>
        <end position="89"/>
    </location>
</feature>
<gene>
    <name evidence="7" type="ORF">SAMN02745194_03254</name>
</gene>